<evidence type="ECO:0000256" key="8">
    <source>
        <dbReference type="SAM" id="MobiDB-lite"/>
    </source>
</evidence>
<feature type="compositionally biased region" description="Basic and acidic residues" evidence="8">
    <location>
        <begin position="1720"/>
        <end position="1740"/>
    </location>
</feature>
<evidence type="ECO:0000256" key="2">
    <source>
        <dbReference type="ARBA" id="ARBA00022723"/>
    </source>
</evidence>
<feature type="domain" description="RanBP2-type" evidence="10">
    <location>
        <begin position="1886"/>
        <end position="1915"/>
    </location>
</feature>
<feature type="compositionally biased region" description="Polar residues" evidence="8">
    <location>
        <begin position="2537"/>
        <end position="2546"/>
    </location>
</feature>
<evidence type="ECO:0000256" key="3">
    <source>
        <dbReference type="ARBA" id="ARBA00022771"/>
    </source>
</evidence>
<reference evidence="11" key="2">
    <citation type="journal article" date="2016" name="G3 (Bethesda)">
        <title>Genome Evolution in Three Species of Cactophilic Drosophila.</title>
        <authorList>
            <person name="Sanchez-Flores A."/>
            <person name="Penazola F."/>
            <person name="Carpinteyro-Ponce J."/>
            <person name="Nazario-Yepiz N."/>
            <person name="Abreu-Goodger C."/>
            <person name="Machado C.A."/>
            <person name="Markow T.A."/>
        </authorList>
    </citation>
    <scope>NUCLEOTIDE SEQUENCE [LARGE SCALE GENOMIC DNA]</scope>
</reference>
<feature type="compositionally biased region" description="Low complexity" evidence="8">
    <location>
        <begin position="1535"/>
        <end position="1562"/>
    </location>
</feature>
<evidence type="ECO:0000259" key="10">
    <source>
        <dbReference type="PROSITE" id="PS50199"/>
    </source>
</evidence>
<dbReference type="Proteomes" id="UP000694904">
    <property type="component" value="Chromosome 2"/>
</dbReference>
<dbReference type="Gene3D" id="1.25.40.10">
    <property type="entry name" value="Tetratricopeptide repeat domain"/>
    <property type="match status" value="1"/>
</dbReference>
<dbReference type="SUPFAM" id="SSF50729">
    <property type="entry name" value="PH domain-like"/>
    <property type="match status" value="4"/>
</dbReference>
<reference evidence="11" key="1">
    <citation type="journal article" date="1997" name="Nucleic Acids Res.">
        <title>tRNAscan-SE: a program for improved detection of transfer RNA genes in genomic sequence.</title>
        <authorList>
            <person name="Lowe T.M."/>
            <person name="Eddy S.R."/>
        </authorList>
    </citation>
    <scope>NUCLEOTIDE SEQUENCE [LARGE SCALE GENOMIC DNA]</scope>
</reference>
<proteinExistence type="predicted"/>
<evidence type="ECO:0000259" key="9">
    <source>
        <dbReference type="PROSITE" id="PS50196"/>
    </source>
</evidence>
<dbReference type="Gene3D" id="4.10.1060.10">
    <property type="entry name" value="Zinc finger, RanBP2-type"/>
    <property type="match status" value="2"/>
</dbReference>
<dbReference type="CDD" id="cd13172">
    <property type="entry name" value="RanBD2_RanBP2_insect-like"/>
    <property type="match status" value="1"/>
</dbReference>
<dbReference type="PANTHER" id="PTHR23138:SF87">
    <property type="entry name" value="E3 SUMO-PROTEIN LIGASE RANBP2"/>
    <property type="match status" value="1"/>
</dbReference>
<sequence length="2709" mass="299181">MFTTRKEVDEHVHKMFSKVPPGSERDMKGWAVGRLYSKIQEYSKAIEHLNAFLKINDDAGAHKLIARCYKQQKQPDYQKALDHYQRSIQLNPKQPDVIKESCKLLIEQSNLCSPDRASFWLELASKVEDLQESELLLALRMRATASTADSAEQNNSMELVIKKELMSHPNNSLLQLRLIQTFLEKKRIDEAFKYAYKTEMEMPAQSQSIEWYDAIWMVLLKSESKDTSKDWPFWQLLLITIDRLLQLNLQSDTNNSLGESLALLFKLDQYVYKFSLLADQLSINNGHELHQRCLEHYSGQFLLHAATVLFKREMLSNKNKWFSTVRAALPLLLLGYQQNSIKEKSSYWQRHCSSVQQKLLELWQHQAAFRCAQLGRTLHGCVQTPPNDAVNQVQGLWPSSTELLETARQRCVDSQWRSQLYQQLYTHPETKLKEKSSHLVQDQRLQQPLYEWPSVAEIEEFEQLALKLAPPTLEHHVYLALSAENLAEAPRVHFYKAFRRDCKKDLSNCSVDTLCQVDVDVFLYAVVLQAQRRLEVQRETYNSSHVGNRIAADRPFMFPFANIVGRNELITTEQNTWWNVMQRIHDNVNMTDRVESRDQLQFGLEVIRCQNEPHIEIIMLLQLGKLLASREDAPCLEQRIEAFYKLAISMMIRHQEHKLEPFYRYFKYLNANASDVWTQIETLAEDALSYLNRRSIKMGNLQEFVKDIRGLRLPMATYLQAESYRQLAESSHASRVARQNFQERRIECLRETKALLGSAVDHPLNSVVQRELKVSMSDEPYCSPEHHNNSSAYEDAEDDFYTGAANALNRSLNRSRRQAESQNLATLQLEHTMKELSKQLDTLKVDVGDGMEAMRQEVKTLADKFDSLEELLKKCKISGNESQTREVDAAAAAAALGLDEYLNLDDAIQTNFLNTVPPAHNAQDRFFPPAGNAPHSNAAYNSPMFNQNQMYNYFASQAQFMRTPPAPTNLPPPFYGPRPPTNFGVPPNMYQNPTGAPFIEGLNYGMPPPPSSLVIPQAPQSQFSQPPAAPNVPIVSTANFFNSGPTPFGPASVQVPQNVGQATQQLQPSVQPPLAQQKPMAATTPISLSTAGVITSISASVPAAPAPVNLSATAASTSVTSVTTSAAPIPAPAAVFNRALNNQPVEKEPPANVVITSSDPLPKTAVATAQPTLSVTIPPQHIKPSLVQTTEPPVLAGSDFTFNLGNKTSSNIFSGLSPSTFSFKTQVAQAAAEKQREMAADAAANNDSVGNEANNSFGGGDASAELDYDPRPDFQGIIPLPDEIEVRTGEENEIVEFSHRAKLFRHIDKEWKERGIGIIKILKNQTTGCTRILMRRDQTHKICANHKITSGMTITTPEQDKEEKSFLWAANDFADEKLRLEKFLVRFKLAETAKEFKLAFEKAAKEAVNTEVLPPALSLAKSSAVNSFVTSTPATNAVPKQTDSNKVGGTQPKTDSVVPKTLFGNVPSSTNTTTATTSPFANFNFGSLGTKPSAVNLSFGSVSAVGDTSTTSHNNTPFTTAFNFGSNLFGKSEATQQSQQSQQKTTAQPQQNQQQTITESQQNNLNRSNTSDAEAEEEYVPTAQFAPVIPLPELVEVVTGEEDELVLFEHRAKLLRFDKATNEWKERGLGNIKILQMKSDPTVVRLLMRREQVLKLCCNQRILPDTKFQYAKNSQNALTWAGQDYAEQEPTTEMLCVRFKTADVCKEFYDTILKAQAAMSKEEPNQTKQVEKNSNKDSETKVQGFGDAFKPKAGSWNCQGCYTVNDAAQLYCVACEGPKDDTVPPKTSGLGQSGALNLSSSAGKFSFGFGQSPVTPTFSFGVKPAVDKVQPPADPVVTTATTTTAATTANSTAVTNSGNGVSSVKAPAPVTETPKTLGFGDAFKPKTGSWSCKDCYTSNDAAQLYCVACEAPKDDSVPKKGNKLEGSGFASFPPPSTKFTFGFGAPVSTSKSSTTESSALPNKTTEGSIFQSASFSFMPTTGSNSSSLASNKFSFSMPKSQQQEQKQQQPQQQQQQQQPPKSPTRNQGGADVSNDDESNVEEEENNTYFAPVIPLPDKVDVKTGEEDEHLLYVQRAKLYRLSEDGEWKERGLGNVKILRHKETNNLRVVMRREQVLKICLNHVLNSSVIYKPKDEKSWMFAVHDFSEGESVLERFALRFKNAEIAQAFHSAVKSALNGTAQPITEDETQQEAQLSATPSKPNDKQSVVSDEIKLLAKKLSLSCEFLTAESTCAGCRGCEPEKFDYGQPPKVKGEIRALPLTLPELQLPTPQAQDKPQVQEGVSLASRGLLKASSLSANNTSDKSSSFGGFSNAVSANSTTASAASSKLNTKQSADVGGGFVFGNSDKPFAQSTSWFGGSTGKAQQSHSIFGGFSGSDNKINNQTTSIFGGQPQAANQSETPKLTFSPFGENNLTNTSSNASSGVTFGSIAGSSVTPSFGNLAKDKTMSFADMINNQNQIKDNKENIAAGSIGTKAVVASTIADQGNINCFAGLAGSDDFASLAAKGSSNPIGFKKSESGGFFGLTHQDAFKNFKAPCSTSTPTDTQDNSVENNNDDDNYDPHYEPIIALPNEIVVTTGEEDEDKLFGERATLYRYISDTKEWKERGVGEIKILKHKTLKTCRILMRREQIFKLVLNMPIGESFNMDYMNGQKKSFIWASFNYAESSEGEMERLACRFKKEEIAQKFLETVQMCIADAKASHASESQSET</sequence>
<evidence type="ECO:0000256" key="7">
    <source>
        <dbReference type="SAM" id="Coils"/>
    </source>
</evidence>
<feature type="repeat" description="TPR" evidence="6">
    <location>
        <begin position="61"/>
        <end position="94"/>
    </location>
</feature>
<accession>A0ABM1Q208</accession>
<evidence type="ECO:0000256" key="5">
    <source>
        <dbReference type="PROSITE-ProRule" id="PRU00322"/>
    </source>
</evidence>
<keyword evidence="1" id="KW-0597">Phosphoprotein</keyword>
<reference evidence="12" key="3">
    <citation type="submission" date="2025-08" db="UniProtKB">
        <authorList>
            <consortium name="RefSeq"/>
        </authorList>
    </citation>
    <scope>IDENTIFICATION</scope>
    <source>
        <tissue evidence="12">Whole organism</tissue>
    </source>
</reference>
<dbReference type="GO" id="GO:0016874">
    <property type="term" value="F:ligase activity"/>
    <property type="evidence" value="ECO:0007669"/>
    <property type="project" value="UniProtKB-KW"/>
</dbReference>
<dbReference type="PROSITE" id="PS50005">
    <property type="entry name" value="TPR"/>
    <property type="match status" value="1"/>
</dbReference>
<feature type="compositionally biased region" description="Low complexity" evidence="8">
    <location>
        <begin position="1986"/>
        <end position="2019"/>
    </location>
</feature>
<dbReference type="InterPro" id="IPR011990">
    <property type="entry name" value="TPR-like_helical_dom_sf"/>
</dbReference>
<feature type="coiled-coil region" evidence="7">
    <location>
        <begin position="826"/>
        <end position="871"/>
    </location>
</feature>
<dbReference type="SMART" id="SM00028">
    <property type="entry name" value="TPR"/>
    <property type="match status" value="1"/>
</dbReference>
<keyword evidence="2" id="KW-0479">Metal-binding</keyword>
<feature type="compositionally biased region" description="Polar residues" evidence="8">
    <location>
        <begin position="1432"/>
        <end position="1454"/>
    </location>
</feature>
<evidence type="ECO:0000313" key="12">
    <source>
        <dbReference type="RefSeq" id="XP_017873494.1"/>
    </source>
</evidence>
<feature type="region of interest" description="Disordered" evidence="8">
    <location>
        <begin position="1432"/>
        <end position="1478"/>
    </location>
</feature>
<feature type="region of interest" description="Disordered" evidence="8">
    <location>
        <begin position="1532"/>
        <end position="1581"/>
    </location>
</feature>
<gene>
    <name evidence="12" type="primary">LOC108620954</name>
</gene>
<keyword evidence="4" id="KW-0862">Zinc</keyword>
<keyword evidence="3 5" id="KW-0863">Zinc-finger</keyword>
<keyword evidence="12" id="KW-0436">Ligase</keyword>
<dbReference type="PROSITE" id="PS50196">
    <property type="entry name" value="RANBD1"/>
    <property type="match status" value="4"/>
</dbReference>
<feature type="region of interest" description="Disordered" evidence="8">
    <location>
        <begin position="1986"/>
        <end position="2049"/>
    </location>
</feature>
<feature type="compositionally biased region" description="Low complexity" evidence="8">
    <location>
        <begin position="1467"/>
        <end position="1478"/>
    </location>
</feature>
<feature type="compositionally biased region" description="Acidic residues" evidence="8">
    <location>
        <begin position="2033"/>
        <end position="2045"/>
    </location>
</feature>
<feature type="compositionally biased region" description="Polar residues" evidence="8">
    <location>
        <begin position="2190"/>
        <end position="2207"/>
    </location>
</feature>
<dbReference type="InterPro" id="IPR045255">
    <property type="entry name" value="RanBP1-like"/>
</dbReference>
<dbReference type="InterPro" id="IPR019734">
    <property type="entry name" value="TPR_rpt"/>
</dbReference>
<keyword evidence="7" id="KW-0175">Coiled coil</keyword>
<feature type="domain" description="RanBD1" evidence="9">
    <location>
        <begin position="1273"/>
        <end position="1409"/>
    </location>
</feature>
<dbReference type="InterPro" id="IPR001876">
    <property type="entry name" value="Znf_RanBP2"/>
</dbReference>
<dbReference type="Gene3D" id="2.30.29.30">
    <property type="entry name" value="Pleckstrin-homology domain (PH domain)/Phosphotyrosine-binding domain (PTB)"/>
    <property type="match status" value="4"/>
</dbReference>
<dbReference type="SUPFAM" id="SSF48452">
    <property type="entry name" value="TPR-like"/>
    <property type="match status" value="1"/>
</dbReference>
<feature type="region of interest" description="Disordered" evidence="8">
    <location>
        <begin position="2183"/>
        <end position="2207"/>
    </location>
</feature>
<evidence type="ECO:0000256" key="1">
    <source>
        <dbReference type="ARBA" id="ARBA00022553"/>
    </source>
</evidence>
<protein>
    <submittedName>
        <fullName evidence="12">E3 SUMO-protein ligase RanBP2 isoform X1</fullName>
    </submittedName>
</protein>
<evidence type="ECO:0000313" key="11">
    <source>
        <dbReference type="Proteomes" id="UP000694904"/>
    </source>
</evidence>
<feature type="domain" description="RanBP2-type" evidence="10">
    <location>
        <begin position="1752"/>
        <end position="1781"/>
    </location>
</feature>
<dbReference type="Pfam" id="PF00638">
    <property type="entry name" value="Ran_BP1"/>
    <property type="match status" value="4"/>
</dbReference>
<name>A0ABM1Q208_DROAR</name>
<dbReference type="PANTHER" id="PTHR23138">
    <property type="entry name" value="RAN BINDING PROTEIN"/>
    <property type="match status" value="1"/>
</dbReference>
<feature type="compositionally biased region" description="Polar residues" evidence="8">
    <location>
        <begin position="1563"/>
        <end position="1572"/>
    </location>
</feature>
<dbReference type="SMART" id="SM00160">
    <property type="entry name" value="RanBD"/>
    <property type="match status" value="4"/>
</dbReference>
<dbReference type="PROSITE" id="PS50199">
    <property type="entry name" value="ZF_RANBP2_2"/>
    <property type="match status" value="2"/>
</dbReference>
<feature type="region of interest" description="Disordered" evidence="8">
    <location>
        <begin position="1720"/>
        <end position="1744"/>
    </location>
</feature>
<dbReference type="PROSITE" id="PS01358">
    <property type="entry name" value="ZF_RANBP2_1"/>
    <property type="match status" value="2"/>
</dbReference>
<keyword evidence="6" id="KW-0802">TPR repeat</keyword>
<dbReference type="GeneID" id="108620954"/>
<dbReference type="RefSeq" id="XP_017873494.1">
    <property type="nucleotide sequence ID" value="XM_018018005.1"/>
</dbReference>
<evidence type="ECO:0000256" key="4">
    <source>
        <dbReference type="ARBA" id="ARBA00022833"/>
    </source>
</evidence>
<dbReference type="InterPro" id="IPR000156">
    <property type="entry name" value="Ran_bind_dom"/>
</dbReference>
<evidence type="ECO:0000256" key="6">
    <source>
        <dbReference type="PROSITE-ProRule" id="PRU00339"/>
    </source>
</evidence>
<dbReference type="Pfam" id="PF00641">
    <property type="entry name" value="Zn_ribbon_RanBP"/>
    <property type="match status" value="2"/>
</dbReference>
<feature type="domain" description="RanBD1" evidence="9">
    <location>
        <begin position="2048"/>
        <end position="2181"/>
    </location>
</feature>
<dbReference type="InterPro" id="IPR011993">
    <property type="entry name" value="PH-like_dom_sf"/>
</dbReference>
<organism evidence="11 12">
    <name type="scientific">Drosophila arizonae</name>
    <name type="common">Fruit fly</name>
    <dbReference type="NCBI Taxonomy" id="7263"/>
    <lineage>
        <taxon>Eukaryota</taxon>
        <taxon>Metazoa</taxon>
        <taxon>Ecdysozoa</taxon>
        <taxon>Arthropoda</taxon>
        <taxon>Hexapoda</taxon>
        <taxon>Insecta</taxon>
        <taxon>Pterygota</taxon>
        <taxon>Neoptera</taxon>
        <taxon>Endopterygota</taxon>
        <taxon>Diptera</taxon>
        <taxon>Brachycera</taxon>
        <taxon>Muscomorpha</taxon>
        <taxon>Ephydroidea</taxon>
        <taxon>Drosophilidae</taxon>
        <taxon>Drosophila</taxon>
    </lineage>
</organism>
<dbReference type="SMART" id="SM00547">
    <property type="entry name" value="ZnF_RBZ"/>
    <property type="match status" value="2"/>
</dbReference>
<keyword evidence="11" id="KW-1185">Reference proteome</keyword>
<feature type="domain" description="RanBD1" evidence="9">
    <location>
        <begin position="2562"/>
        <end position="2699"/>
    </location>
</feature>
<feature type="region of interest" description="Disordered" evidence="8">
    <location>
        <begin position="2535"/>
        <end position="2557"/>
    </location>
</feature>
<feature type="domain" description="RanBD1" evidence="9">
    <location>
        <begin position="1584"/>
        <end position="1721"/>
    </location>
</feature>